<name>A0A8S4PSH8_OWEFU</name>
<feature type="compositionally biased region" description="Basic and acidic residues" evidence="1">
    <location>
        <begin position="72"/>
        <end position="86"/>
    </location>
</feature>
<protein>
    <submittedName>
        <fullName evidence="2">Uncharacterized protein</fullName>
    </submittedName>
</protein>
<feature type="non-terminal residue" evidence="2">
    <location>
        <position position="1"/>
    </location>
</feature>
<keyword evidence="3" id="KW-1185">Reference proteome</keyword>
<comment type="caution">
    <text evidence="2">The sequence shown here is derived from an EMBL/GenBank/DDBJ whole genome shotgun (WGS) entry which is preliminary data.</text>
</comment>
<dbReference type="Proteomes" id="UP000749559">
    <property type="component" value="Unassembled WGS sequence"/>
</dbReference>
<feature type="region of interest" description="Disordered" evidence="1">
    <location>
        <begin position="65"/>
        <end position="101"/>
    </location>
</feature>
<dbReference type="OrthoDB" id="6095748at2759"/>
<organism evidence="2 3">
    <name type="scientific">Owenia fusiformis</name>
    <name type="common">Polychaete worm</name>
    <dbReference type="NCBI Taxonomy" id="6347"/>
    <lineage>
        <taxon>Eukaryota</taxon>
        <taxon>Metazoa</taxon>
        <taxon>Spiralia</taxon>
        <taxon>Lophotrochozoa</taxon>
        <taxon>Annelida</taxon>
        <taxon>Polychaeta</taxon>
        <taxon>Sedentaria</taxon>
        <taxon>Canalipalpata</taxon>
        <taxon>Sabellida</taxon>
        <taxon>Oweniida</taxon>
        <taxon>Oweniidae</taxon>
        <taxon>Owenia</taxon>
    </lineage>
</organism>
<evidence type="ECO:0000313" key="2">
    <source>
        <dbReference type="EMBL" id="CAH1796545.1"/>
    </source>
</evidence>
<feature type="region of interest" description="Disordered" evidence="1">
    <location>
        <begin position="538"/>
        <end position="593"/>
    </location>
</feature>
<dbReference type="EMBL" id="CAIIXF020000010">
    <property type="protein sequence ID" value="CAH1796545.1"/>
    <property type="molecule type" value="Genomic_DNA"/>
</dbReference>
<feature type="compositionally biased region" description="Basic and acidic residues" evidence="1">
    <location>
        <begin position="135"/>
        <end position="148"/>
    </location>
</feature>
<gene>
    <name evidence="2" type="ORF">OFUS_LOCUS20942</name>
</gene>
<sequence length="627" mass="70812">SLIKSSEADFDEAQERIVGKLTDALQYQVTLNLKTSPVAVDLKNVRPSSDEGGTRRVVHEHGGGVDVMVRPPTREMLREHNREERRKSRKKEHKARRRENDFDTIALGVGEYDTDSDRSLSISRSSYSNNDEPAPDVKVRERLYDKPIRQHSMASSNRRSKAQRRKNSGEYESDQRHSSNHRNYDQPIRRENRRAASENEVDHGQVRQEGETKKFSSGKKPRGRGNSFSSAGSNISVDPDKRLKRKPLLYTEDHDSEEEWKNELGRLAGDQEISSDEDFREKLRPMVTPSPGNSPNPKYGRRNHEYDEVDAAPQRRSKKRSGRESSSQDALKMYRQKSMESMGTKAMNVEENIRAPISRAKSFDSLKQPVYQADRRDSPKPGSPVSPNQRRPTPLDYVSPEQQSTPRNQKDARTSSALNGRKDAAPSTSSDSETGSSYTDDSETESEVPPRSPTRRHPPPVPTPLHSTYEYPALSPDYATIRSLSHTSRSQKDHTYHNDDVFRNLNETTYSTVNKTANKGVGLWKASDMHQVVEKLTETRQLNSTGQSNPGDPLYDTIRSGKYSPIDGPRPSASGVSEADVPPPLPPPLPTTRGIRENVLYDAHVKQMKDQVELPTKEEKSKTCSIM</sequence>
<feature type="compositionally biased region" description="Basic residues" evidence="1">
    <location>
        <begin position="87"/>
        <end position="97"/>
    </location>
</feature>
<feature type="compositionally biased region" description="Basic and acidic residues" evidence="1">
    <location>
        <begin position="167"/>
        <end position="214"/>
    </location>
</feature>
<proteinExistence type="predicted"/>
<dbReference type="AlphaFoldDB" id="A0A8S4PSH8"/>
<feature type="compositionally biased region" description="Low complexity" evidence="1">
    <location>
        <begin position="427"/>
        <end position="439"/>
    </location>
</feature>
<feature type="compositionally biased region" description="Polar residues" evidence="1">
    <location>
        <begin position="539"/>
        <end position="550"/>
    </location>
</feature>
<feature type="compositionally biased region" description="Pro residues" evidence="1">
    <location>
        <begin position="581"/>
        <end position="590"/>
    </location>
</feature>
<feature type="region of interest" description="Disordered" evidence="1">
    <location>
        <begin position="113"/>
        <end position="471"/>
    </location>
</feature>
<feature type="compositionally biased region" description="Low complexity" evidence="1">
    <location>
        <begin position="119"/>
        <end position="131"/>
    </location>
</feature>
<evidence type="ECO:0000256" key="1">
    <source>
        <dbReference type="SAM" id="MobiDB-lite"/>
    </source>
</evidence>
<evidence type="ECO:0000313" key="3">
    <source>
        <dbReference type="Proteomes" id="UP000749559"/>
    </source>
</evidence>
<accession>A0A8S4PSH8</accession>
<feature type="compositionally biased region" description="Polar residues" evidence="1">
    <location>
        <begin position="226"/>
        <end position="236"/>
    </location>
</feature>
<reference evidence="2" key="1">
    <citation type="submission" date="2022-03" db="EMBL/GenBank/DDBJ databases">
        <authorList>
            <person name="Martin C."/>
        </authorList>
    </citation>
    <scope>NUCLEOTIDE SEQUENCE</scope>
</reference>